<keyword evidence="1" id="KW-0418">Kinase</keyword>
<sequence length="188" mass="20757">MGYQRSYLVTSQMGYTVAQLLDSGYNGFTELNVSGPSYYTSYNYFQYLEKLNEKHKHVDWNYPLIGCYRLANCYFNQNKTSPVTHAMEKIETEFEKLRGYWKDDYSTLKQNIHTFLSKVTIFTPTPALHPLPPTLSPSSPTTSSSLSPSSAGPVAGTLTTFGLGGAAAAYVFNLGGAKTFVNGLLTIG</sequence>
<proteinExistence type="predicted"/>
<name>A0AAV4LZJ3_BABCB</name>
<evidence type="ECO:0000313" key="2">
    <source>
        <dbReference type="Proteomes" id="UP001497744"/>
    </source>
</evidence>
<reference evidence="1 2" key="1">
    <citation type="submission" date="2021-06" db="EMBL/GenBank/DDBJ databases">
        <title>Genome sequence of Babesia caballi.</title>
        <authorList>
            <person name="Yamagishi J."/>
            <person name="Kidaka T."/>
            <person name="Ochi A."/>
        </authorList>
    </citation>
    <scope>NUCLEOTIDE SEQUENCE [LARGE SCALE GENOMIC DNA]</scope>
    <source>
        <strain evidence="1">USDA-D6B2</strain>
    </source>
</reference>
<dbReference type="AlphaFoldDB" id="A0AAV4LZJ3"/>
<keyword evidence="1" id="KW-0808">Transferase</keyword>
<dbReference type="GO" id="GO:0016301">
    <property type="term" value="F:kinase activity"/>
    <property type="evidence" value="ECO:0007669"/>
    <property type="project" value="UniProtKB-KW"/>
</dbReference>
<dbReference type="EMBL" id="BPLF01000003">
    <property type="protein sequence ID" value="GIX63944.1"/>
    <property type="molecule type" value="Genomic_DNA"/>
</dbReference>
<dbReference type="GeneID" id="94195425"/>
<keyword evidence="2" id="KW-1185">Reference proteome</keyword>
<dbReference type="Proteomes" id="UP001497744">
    <property type="component" value="Unassembled WGS sequence"/>
</dbReference>
<dbReference type="RefSeq" id="XP_067716013.1">
    <property type="nucleotide sequence ID" value="XM_067859912.1"/>
</dbReference>
<accession>A0AAV4LZJ3</accession>
<protein>
    <submittedName>
        <fullName evidence="1">Mitogen-activated protein kinase kinase kinase 13-B-like</fullName>
    </submittedName>
</protein>
<organism evidence="1 2">
    <name type="scientific">Babesia caballi</name>
    <dbReference type="NCBI Taxonomy" id="5871"/>
    <lineage>
        <taxon>Eukaryota</taxon>
        <taxon>Sar</taxon>
        <taxon>Alveolata</taxon>
        <taxon>Apicomplexa</taxon>
        <taxon>Aconoidasida</taxon>
        <taxon>Piroplasmida</taxon>
        <taxon>Babesiidae</taxon>
        <taxon>Babesia</taxon>
    </lineage>
</organism>
<gene>
    <name evidence="1" type="ORF">BcabD6B2_33790</name>
</gene>
<evidence type="ECO:0000313" key="1">
    <source>
        <dbReference type="EMBL" id="GIX63944.1"/>
    </source>
</evidence>
<comment type="caution">
    <text evidence="1">The sequence shown here is derived from an EMBL/GenBank/DDBJ whole genome shotgun (WGS) entry which is preliminary data.</text>
</comment>